<organism evidence="1 2">
    <name type="scientific">Lysinibacillus capsici</name>
    <dbReference type="NCBI Taxonomy" id="2115968"/>
    <lineage>
        <taxon>Bacteria</taxon>
        <taxon>Bacillati</taxon>
        <taxon>Bacillota</taxon>
        <taxon>Bacilli</taxon>
        <taxon>Bacillales</taxon>
        <taxon>Bacillaceae</taxon>
        <taxon>Lysinibacillus</taxon>
    </lineage>
</organism>
<dbReference type="EMBL" id="UAQE01000004">
    <property type="protein sequence ID" value="SPU38500.1"/>
    <property type="molecule type" value="Genomic_DNA"/>
</dbReference>
<evidence type="ECO:0000313" key="1">
    <source>
        <dbReference type="EMBL" id="SPU38500.1"/>
    </source>
</evidence>
<proteinExistence type="predicted"/>
<evidence type="ECO:0000313" key="2">
    <source>
        <dbReference type="Proteomes" id="UP000251431"/>
    </source>
</evidence>
<name>A0A2X1A4X1_9BACI</name>
<dbReference type="AlphaFoldDB" id="A0A2X1A4X1"/>
<gene>
    <name evidence="1" type="ORF">NCTC7582_04462</name>
</gene>
<reference evidence="1 2" key="1">
    <citation type="submission" date="2018-06" db="EMBL/GenBank/DDBJ databases">
        <authorList>
            <consortium name="Pathogen Informatics"/>
            <person name="Doyle S."/>
        </authorList>
    </citation>
    <scope>NUCLEOTIDE SEQUENCE [LARGE SCALE GENOMIC DNA]</scope>
    <source>
        <strain evidence="1 2">NCTC7582</strain>
    </source>
</reference>
<accession>A0A2X1A4X1</accession>
<protein>
    <submittedName>
        <fullName evidence="1">Uncharacterized protein</fullName>
    </submittedName>
</protein>
<dbReference type="Proteomes" id="UP000251431">
    <property type="component" value="Unassembled WGS sequence"/>
</dbReference>
<sequence length="43" mass="5392">MLIEVWITTQLKDFIRFRKEEDSIKKSYLQKQRGKKLWIIYFA</sequence>